<evidence type="ECO:0000256" key="12">
    <source>
        <dbReference type="ARBA" id="ARBA00023034"/>
    </source>
</evidence>
<keyword evidence="9" id="KW-0479">Metal-binding</keyword>
<dbReference type="GO" id="GO:0000139">
    <property type="term" value="C:Golgi membrane"/>
    <property type="evidence" value="ECO:0007669"/>
    <property type="project" value="UniProtKB-SubCell"/>
</dbReference>
<name>A0A6P7ZFM5_9AMPH</name>
<dbReference type="CTD" id="11041"/>
<keyword evidence="7" id="KW-0808">Transferase</keyword>
<evidence type="ECO:0000256" key="10">
    <source>
        <dbReference type="ARBA" id="ARBA00022968"/>
    </source>
</evidence>
<evidence type="ECO:0000313" key="21">
    <source>
        <dbReference type="Proteomes" id="UP000515156"/>
    </source>
</evidence>
<dbReference type="OrthoDB" id="9974378at2759"/>
<accession>A0A6P7ZFM5</accession>
<evidence type="ECO:0000256" key="4">
    <source>
        <dbReference type="ARBA" id="ARBA00008539"/>
    </source>
</evidence>
<evidence type="ECO:0000256" key="7">
    <source>
        <dbReference type="ARBA" id="ARBA00022679"/>
    </source>
</evidence>
<dbReference type="AlphaFoldDB" id="A0A6P7ZFM5"/>
<keyword evidence="11" id="KW-1133">Transmembrane helix</keyword>
<evidence type="ECO:0000256" key="2">
    <source>
        <dbReference type="ARBA" id="ARBA00004323"/>
    </source>
</evidence>
<dbReference type="GO" id="GO:0015020">
    <property type="term" value="F:glucuronosyltransferase activity"/>
    <property type="evidence" value="ECO:0007669"/>
    <property type="project" value="InterPro"/>
</dbReference>
<sequence length="437" mass="50015">MQMRLPMKCSFFKVALTALLLVALLQLIYLSLLSRLHGRQQQFKYSELFETGSARKGEADRYRWDREKREHLKFSLASGGVFDASGQYRLYRNLVRATQAEEAALLQHQEELVLATHATLNNLHYLRGLVARWRGPLSLALFAPSPEEARLATMAVYTLATLCTAVRELVSFHLVCHSGDLASFPELEDRGEFARLKSCVEAFGKVANVSTKQRNYALGTNISYPNNLLRNVARVAAMAHYVLVIDMDILPSEGLRPAFLALATSRGKEHGGERAVYVVPAFEIRHARKVPRDKAELLQLYQVGEIRPFYEELCPRCQAPLNYSHWLNLPAMPSLRVAYTMEWKDPWEPFYIGPSSVPAYDERFKQYGFNRISQACELHVSGYTFHVLDNAFLVHQGFKVAGEFHNLKEAENQRNKVLFRQFKQELKQKYPLSSHRC</sequence>
<dbReference type="RefSeq" id="XP_030074389.1">
    <property type="nucleotide sequence ID" value="XM_030218529.1"/>
</dbReference>
<comment type="subcellular location">
    <subcellularLocation>
        <location evidence="2">Golgi apparatus membrane</location>
        <topology evidence="2">Single-pass type II membrane protein</topology>
    </subcellularLocation>
</comment>
<dbReference type="FunCoup" id="A0A6P7ZFM5">
    <property type="interactions" value="333"/>
</dbReference>
<keyword evidence="6" id="KW-0328">Glycosyltransferase</keyword>
<evidence type="ECO:0000256" key="6">
    <source>
        <dbReference type="ARBA" id="ARBA00022676"/>
    </source>
</evidence>
<dbReference type="InParanoid" id="A0A6P7ZFM5"/>
<dbReference type="GO" id="GO:0046872">
    <property type="term" value="F:metal ion binding"/>
    <property type="evidence" value="ECO:0007669"/>
    <property type="project" value="UniProtKB-KW"/>
</dbReference>
<dbReference type="PANTHER" id="PTHR46420">
    <property type="entry name" value="BETA-1,4-GLUCURONYLTRANSFERASE 1"/>
    <property type="match status" value="1"/>
</dbReference>
<dbReference type="Pfam" id="PF13896">
    <property type="entry name" value="Glyco_transf_49"/>
    <property type="match status" value="1"/>
</dbReference>
<keyword evidence="15" id="KW-0464">Manganese</keyword>
<evidence type="ECO:0000256" key="8">
    <source>
        <dbReference type="ARBA" id="ARBA00022692"/>
    </source>
</evidence>
<dbReference type="Proteomes" id="UP000515156">
    <property type="component" value="Chromosome 11"/>
</dbReference>
<keyword evidence="12" id="KW-0333">Golgi apparatus</keyword>
<comment type="cofactor">
    <cofactor evidence="1">
        <name>Mn(2+)</name>
        <dbReference type="ChEBI" id="CHEBI:29035"/>
    </cofactor>
</comment>
<evidence type="ECO:0000256" key="16">
    <source>
        <dbReference type="ARBA" id="ARBA00030723"/>
    </source>
</evidence>
<evidence type="ECO:0000256" key="20">
    <source>
        <dbReference type="ARBA" id="ARBA00047852"/>
    </source>
</evidence>
<comment type="catalytic activity">
    <reaction evidence="20">
        <text>3-O-[beta-D-Xyl-(1-&gt;4)-Rib-ol-P-Rib-ol-P-3-beta-D-GalNAc-(1-&gt;3)-beta-D-GlcNAc-(1-&gt;4)-(O-6-P-alpha-D-Man)]-Thr-[protein] + UDP-alpha-D-glucuronate = 3-O-[beta-D-GlcA-(1-&gt;3)-beta-D-Xyl-(1-&gt;4)-Rib-ol-P-Rib-ol-P-3-beta-D-GalNAc-(1-&gt;3)-beta-D-GlcNAc-(1-&gt;4)-(O-6-P-alpha-D-Man)]-Thr-[protein] + UDP + H(+)</text>
        <dbReference type="Rhea" id="RHEA:46860"/>
        <dbReference type="Rhea" id="RHEA-COMP:15023"/>
        <dbReference type="Rhea" id="RHEA-COMP:17482"/>
        <dbReference type="ChEBI" id="CHEBI:15378"/>
        <dbReference type="ChEBI" id="CHEBI:58052"/>
        <dbReference type="ChEBI" id="CHEBI:58223"/>
        <dbReference type="ChEBI" id="CHEBI:142405"/>
        <dbReference type="ChEBI" id="CHEBI:177336"/>
    </reaction>
</comment>
<reference evidence="21" key="1">
    <citation type="submission" date="2024-06" db="UniProtKB">
        <authorList>
            <consortium name="RefSeq"/>
        </authorList>
    </citation>
    <scope>NUCLEOTIDE SEQUENCE [LARGE SCALE GENOMIC DNA]</scope>
</reference>
<keyword evidence="13" id="KW-0472">Membrane</keyword>
<dbReference type="InterPro" id="IPR043189">
    <property type="entry name" value="B4GAT1"/>
</dbReference>
<keyword evidence="21" id="KW-1185">Reference proteome</keyword>
<evidence type="ECO:0000256" key="17">
    <source>
        <dbReference type="ARBA" id="ARBA00032175"/>
    </source>
</evidence>
<evidence type="ECO:0000256" key="11">
    <source>
        <dbReference type="ARBA" id="ARBA00022989"/>
    </source>
</evidence>
<dbReference type="GO" id="GO:0035269">
    <property type="term" value="P:protein O-linked glycosylation via mannose"/>
    <property type="evidence" value="ECO:0007669"/>
    <property type="project" value="TreeGrafter"/>
</dbReference>
<comment type="similarity">
    <text evidence="4">Belongs to the glycosyltransferase 49 family.</text>
</comment>
<evidence type="ECO:0000256" key="14">
    <source>
        <dbReference type="ARBA" id="ARBA00023180"/>
    </source>
</evidence>
<evidence type="ECO:0000256" key="9">
    <source>
        <dbReference type="ARBA" id="ARBA00022723"/>
    </source>
</evidence>
<comment type="pathway">
    <text evidence="3">Protein modification; protein glycosylation.</text>
</comment>
<evidence type="ECO:0000256" key="1">
    <source>
        <dbReference type="ARBA" id="ARBA00001936"/>
    </source>
</evidence>
<evidence type="ECO:0000256" key="15">
    <source>
        <dbReference type="ARBA" id="ARBA00023211"/>
    </source>
</evidence>
<keyword evidence="14" id="KW-0325">Glycoprotein</keyword>
<keyword evidence="8" id="KW-0812">Transmembrane</keyword>
<dbReference type="PANTHER" id="PTHR46420:SF1">
    <property type="entry name" value="BETA-1,4-GLUCURONYLTRANSFERASE 1"/>
    <property type="match status" value="1"/>
</dbReference>
<organism evidence="21 22">
    <name type="scientific">Microcaecilia unicolor</name>
    <dbReference type="NCBI Taxonomy" id="1415580"/>
    <lineage>
        <taxon>Eukaryota</taxon>
        <taxon>Metazoa</taxon>
        <taxon>Chordata</taxon>
        <taxon>Craniata</taxon>
        <taxon>Vertebrata</taxon>
        <taxon>Euteleostomi</taxon>
        <taxon>Amphibia</taxon>
        <taxon>Gymnophiona</taxon>
        <taxon>Siphonopidae</taxon>
        <taxon>Microcaecilia</taxon>
    </lineage>
</organism>
<evidence type="ECO:0000256" key="18">
    <source>
        <dbReference type="ARBA" id="ARBA00032181"/>
    </source>
</evidence>
<dbReference type="KEGG" id="muo:115480080"/>
<evidence type="ECO:0000256" key="3">
    <source>
        <dbReference type="ARBA" id="ARBA00004922"/>
    </source>
</evidence>
<protein>
    <recommendedName>
        <fullName evidence="5">Beta-1,4-glucuronyltransferase 1</fullName>
    </recommendedName>
    <alternativeName>
        <fullName evidence="16">I-beta-1,3-N-acetylglucosaminyltransferase</fullName>
    </alternativeName>
    <alternativeName>
        <fullName evidence="19">N-acetyllactosaminide beta-1,3-N-acetylglucosaminyltransferase</fullName>
    </alternativeName>
    <alternativeName>
        <fullName evidence="17">Poly-N-acetyllactosamine extension enzyme</fullName>
    </alternativeName>
    <alternativeName>
        <fullName evidence="18">UDP-GlcNAc:betaGal beta-1,3-N-acetylglucosaminyltransferase 1</fullName>
    </alternativeName>
</protein>
<evidence type="ECO:0000256" key="13">
    <source>
        <dbReference type="ARBA" id="ARBA00023136"/>
    </source>
</evidence>
<evidence type="ECO:0000256" key="19">
    <source>
        <dbReference type="ARBA" id="ARBA00033291"/>
    </source>
</evidence>
<proteinExistence type="inferred from homology"/>
<dbReference type="GeneID" id="115480080"/>
<gene>
    <name evidence="22" type="primary">B4GAT1</name>
</gene>
<evidence type="ECO:0000313" key="22">
    <source>
        <dbReference type="RefSeq" id="XP_030074389.1"/>
    </source>
</evidence>
<reference evidence="22" key="2">
    <citation type="submission" date="2025-08" db="UniProtKB">
        <authorList>
            <consortium name="RefSeq"/>
        </authorList>
    </citation>
    <scope>IDENTIFICATION</scope>
</reference>
<keyword evidence="10" id="KW-0735">Signal-anchor</keyword>
<dbReference type="UniPathway" id="UPA00378"/>
<evidence type="ECO:0000256" key="5">
    <source>
        <dbReference type="ARBA" id="ARBA00017962"/>
    </source>
</evidence>